<dbReference type="RefSeq" id="WP_110275505.1">
    <property type="nucleotide sequence ID" value="NZ_QJJG01000013.1"/>
</dbReference>
<accession>A0A318FTZ5</accession>
<feature type="domain" description="Amidohydrolase 3" evidence="1">
    <location>
        <begin position="51"/>
        <end position="243"/>
    </location>
</feature>
<dbReference type="Gene3D" id="3.20.20.140">
    <property type="entry name" value="Metal-dependent hydrolases"/>
    <property type="match status" value="1"/>
</dbReference>
<reference evidence="2 3" key="1">
    <citation type="submission" date="2018-05" db="EMBL/GenBank/DDBJ databases">
        <title>Freshwater and sediment microbial communities from various areas in North America, analyzing microbe dynamics in response to fracking.</title>
        <authorList>
            <person name="Lamendella R."/>
        </authorList>
    </citation>
    <scope>NUCLEOTIDE SEQUENCE [LARGE SCALE GENOMIC DNA]</scope>
    <source>
        <strain evidence="2 3">67</strain>
    </source>
</reference>
<dbReference type="SUPFAM" id="SSF51338">
    <property type="entry name" value="Composite domain of metallo-dependent hydrolases"/>
    <property type="match status" value="1"/>
</dbReference>
<dbReference type="InterPro" id="IPR013108">
    <property type="entry name" value="Amidohydro_3"/>
</dbReference>
<dbReference type="GO" id="GO:0016812">
    <property type="term" value="F:hydrolase activity, acting on carbon-nitrogen (but not peptide) bonds, in cyclic amides"/>
    <property type="evidence" value="ECO:0007669"/>
    <property type="project" value="TreeGrafter"/>
</dbReference>
<dbReference type="AlphaFoldDB" id="A0A318FTZ5"/>
<dbReference type="InterPro" id="IPR050378">
    <property type="entry name" value="Metallo-dep_Hydrolases_sf"/>
</dbReference>
<dbReference type="InterPro" id="IPR011059">
    <property type="entry name" value="Metal-dep_hydrolase_composite"/>
</dbReference>
<name>A0A318FTZ5_KLEOX</name>
<dbReference type="Gene3D" id="3.30.1490.130">
    <property type="entry name" value="D-aminoacylase. Domain 3"/>
    <property type="match status" value="1"/>
</dbReference>
<proteinExistence type="predicted"/>
<dbReference type="EMBL" id="QJJG01000013">
    <property type="protein sequence ID" value="PXW42913.1"/>
    <property type="molecule type" value="Genomic_DNA"/>
</dbReference>
<protein>
    <submittedName>
        <fullName evidence="2">N-acyl-D-amino-acid deacylase</fullName>
    </submittedName>
</protein>
<dbReference type="Proteomes" id="UP000247485">
    <property type="component" value="Unassembled WGS sequence"/>
</dbReference>
<dbReference type="GO" id="GO:0005829">
    <property type="term" value="C:cytosol"/>
    <property type="evidence" value="ECO:0007669"/>
    <property type="project" value="TreeGrafter"/>
</dbReference>
<dbReference type="InterPro" id="IPR032466">
    <property type="entry name" value="Metal_Hydrolase"/>
</dbReference>
<dbReference type="PANTHER" id="PTHR11647:SF1">
    <property type="entry name" value="COLLAPSIN RESPONSE MEDIATOR PROTEIN"/>
    <property type="match status" value="1"/>
</dbReference>
<dbReference type="Gene3D" id="2.30.40.10">
    <property type="entry name" value="Urease, subunit C, domain 1"/>
    <property type="match status" value="1"/>
</dbReference>
<dbReference type="SUPFAM" id="SSF51556">
    <property type="entry name" value="Metallo-dependent hydrolases"/>
    <property type="match status" value="1"/>
</dbReference>
<dbReference type="PANTHER" id="PTHR11647">
    <property type="entry name" value="HYDRANTOINASE/DIHYDROPYRIMIDINASE FAMILY MEMBER"/>
    <property type="match status" value="1"/>
</dbReference>
<evidence type="ECO:0000313" key="2">
    <source>
        <dbReference type="EMBL" id="PXW42913.1"/>
    </source>
</evidence>
<dbReference type="InterPro" id="IPR023100">
    <property type="entry name" value="D-aminoacylase_insert_dom_sf"/>
</dbReference>
<sequence>MNEAIRSPTLVIRNVLLFDGGGEPPIPADVAITGEFITTIGAPGSLAGGHIVEAHGLALAPGFIDVHTHDDRALLMPGMMTAKLSQGVTTVMTGNCGLSLAPARMVNVPAPLDLIATPEWLRFPHFADYLAELVSSGIAVNAACMVGHTTLRASVMGDSLDRRASEEECCRMRELLEASLAAGAFGFSTGTFYPPARAATIDEIVAVAEPLARYGAFYATHMRNEAEAVLDSLDETYEIGRRLGVRVLISHHKLAGVKNHGRSRETLASIQAARARQPVSLDCYPYNASSTTLNPDFIARAARVLVSWSTPYPQHAGRLLAEIAVEWGISDEAAAQRLMPAGAIYFMMDEDDVQRILAFPPTMIGSDGMPHDEHPHPRLWSTFPRVLGHYSRELGLFPLHTAINKMSGLPAAELGIDRRGRIAAGYYADMVLFNPQTVQDSATFAQPRTRADGIEKVWVNGQLAWDDGQIRHQTAGRVIRR</sequence>
<gene>
    <name evidence="2" type="ORF">DET57_113109</name>
</gene>
<evidence type="ECO:0000313" key="3">
    <source>
        <dbReference type="Proteomes" id="UP000247485"/>
    </source>
</evidence>
<dbReference type="GO" id="GO:0016811">
    <property type="term" value="F:hydrolase activity, acting on carbon-nitrogen (but not peptide) bonds, in linear amides"/>
    <property type="evidence" value="ECO:0007669"/>
    <property type="project" value="InterPro"/>
</dbReference>
<organism evidence="2 3">
    <name type="scientific">Klebsiella oxytoca</name>
    <dbReference type="NCBI Taxonomy" id="571"/>
    <lineage>
        <taxon>Bacteria</taxon>
        <taxon>Pseudomonadati</taxon>
        <taxon>Pseudomonadota</taxon>
        <taxon>Gammaproteobacteria</taxon>
        <taxon>Enterobacterales</taxon>
        <taxon>Enterobacteriaceae</taxon>
        <taxon>Klebsiella/Raoultella group</taxon>
        <taxon>Klebsiella</taxon>
    </lineage>
</organism>
<dbReference type="CDD" id="cd01297">
    <property type="entry name" value="D-aminoacylase"/>
    <property type="match status" value="1"/>
</dbReference>
<comment type="caution">
    <text evidence="2">The sequence shown here is derived from an EMBL/GenBank/DDBJ whole genome shotgun (WGS) entry which is preliminary data.</text>
</comment>
<feature type="domain" description="Amidohydrolase 3" evidence="1">
    <location>
        <begin position="317"/>
        <end position="463"/>
    </location>
</feature>
<evidence type="ECO:0000259" key="1">
    <source>
        <dbReference type="Pfam" id="PF07969"/>
    </source>
</evidence>
<dbReference type="Pfam" id="PF07969">
    <property type="entry name" value="Amidohydro_3"/>
    <property type="match status" value="2"/>
</dbReference>